<dbReference type="AlphaFoldDB" id="A0A0N0NKP1"/>
<evidence type="ECO:0000256" key="2">
    <source>
        <dbReference type="ARBA" id="ARBA00023242"/>
    </source>
</evidence>
<dbReference type="VEuPathDB" id="FungiDB:AB675_12182"/>
<sequence>MTKAALNFQSKSVAGLRSCIEKNAIQCLDLLTTILSLLLIEMTHGSSGFWRYHLEAASRYLRSEGFFELWSQSSDAWFAAQSFMLLITGGRSVAPRAWENNTLADGQASLFIAGLTESQDYGWTLGASNSVMKAIDAIQATAGQIRRKGVHGTAVVAPLHLTQFISECEQDALGTESDLLMGSLHKSTPEQLHLHAFKTATVIYYYQACKEVTPRFLLRYVRSTLDSLMAFCTTCEGAFTLWPLIVSGTEAYQQHHQDLVLNLLDHAAKRGIRDVTRHRRFIEQVWHIRETEATESAANVADVRVDWKDVIYEHSLDLFVF</sequence>
<evidence type="ECO:0000313" key="3">
    <source>
        <dbReference type="EMBL" id="KPI38258.1"/>
    </source>
</evidence>
<evidence type="ECO:0000313" key="4">
    <source>
        <dbReference type="Proteomes" id="UP000038010"/>
    </source>
</evidence>
<gene>
    <name evidence="3" type="ORF">AB675_12182</name>
</gene>
<keyword evidence="2" id="KW-0539">Nucleus</keyword>
<dbReference type="EMBL" id="LFJN01000019">
    <property type="protein sequence ID" value="KPI38258.1"/>
    <property type="molecule type" value="Genomic_DNA"/>
</dbReference>
<dbReference type="PANTHER" id="PTHR37534:SF17">
    <property type="entry name" value="ZN(2)-C6 FUNGAL-TYPE DOMAIN-CONTAINING PROTEIN"/>
    <property type="match status" value="1"/>
</dbReference>
<evidence type="ECO:0000256" key="1">
    <source>
        <dbReference type="ARBA" id="ARBA00004123"/>
    </source>
</evidence>
<dbReference type="GO" id="GO:0000976">
    <property type="term" value="F:transcription cis-regulatory region binding"/>
    <property type="evidence" value="ECO:0007669"/>
    <property type="project" value="TreeGrafter"/>
</dbReference>
<dbReference type="GO" id="GO:0045944">
    <property type="term" value="P:positive regulation of transcription by RNA polymerase II"/>
    <property type="evidence" value="ECO:0007669"/>
    <property type="project" value="TreeGrafter"/>
</dbReference>
<name>A0A0N0NKP1_9EURO</name>
<dbReference type="OrthoDB" id="3477330at2759"/>
<dbReference type="Pfam" id="PF11951">
    <property type="entry name" value="Fungal_trans_2"/>
    <property type="match status" value="1"/>
</dbReference>
<protein>
    <submittedName>
        <fullName evidence="3">Uncharacterized protein</fullName>
    </submittedName>
</protein>
<dbReference type="GO" id="GO:0005634">
    <property type="term" value="C:nucleus"/>
    <property type="evidence" value="ECO:0007669"/>
    <property type="project" value="UniProtKB-SubCell"/>
</dbReference>
<dbReference type="RefSeq" id="XP_017998221.1">
    <property type="nucleotide sequence ID" value="XM_018141089.1"/>
</dbReference>
<dbReference type="InterPro" id="IPR021858">
    <property type="entry name" value="Fun_TF"/>
</dbReference>
<dbReference type="PANTHER" id="PTHR37534">
    <property type="entry name" value="TRANSCRIPTIONAL ACTIVATOR PROTEIN UGA3"/>
    <property type="match status" value="1"/>
</dbReference>
<comment type="subcellular location">
    <subcellularLocation>
        <location evidence="1">Nucleus</location>
    </subcellularLocation>
</comment>
<proteinExistence type="predicted"/>
<keyword evidence="4" id="KW-1185">Reference proteome</keyword>
<dbReference type="GeneID" id="28732969"/>
<dbReference type="GO" id="GO:0003700">
    <property type="term" value="F:DNA-binding transcription factor activity"/>
    <property type="evidence" value="ECO:0007669"/>
    <property type="project" value="TreeGrafter"/>
</dbReference>
<reference evidence="3 4" key="1">
    <citation type="submission" date="2015-06" db="EMBL/GenBank/DDBJ databases">
        <title>Draft genome of the ant-associated black yeast Phialophora attae CBS 131958.</title>
        <authorList>
            <person name="Moreno L.F."/>
            <person name="Stielow B.J."/>
            <person name="de Hoog S."/>
            <person name="Vicente V.A."/>
            <person name="Weiss V.A."/>
            <person name="de Vries M."/>
            <person name="Cruz L.M."/>
            <person name="Souza E.M."/>
        </authorList>
    </citation>
    <scope>NUCLEOTIDE SEQUENCE [LARGE SCALE GENOMIC DNA]</scope>
    <source>
        <strain evidence="3 4">CBS 131958</strain>
    </source>
</reference>
<organism evidence="3 4">
    <name type="scientific">Cyphellophora attinorum</name>
    <dbReference type="NCBI Taxonomy" id="1664694"/>
    <lineage>
        <taxon>Eukaryota</taxon>
        <taxon>Fungi</taxon>
        <taxon>Dikarya</taxon>
        <taxon>Ascomycota</taxon>
        <taxon>Pezizomycotina</taxon>
        <taxon>Eurotiomycetes</taxon>
        <taxon>Chaetothyriomycetidae</taxon>
        <taxon>Chaetothyriales</taxon>
        <taxon>Cyphellophoraceae</taxon>
        <taxon>Cyphellophora</taxon>
    </lineage>
</organism>
<comment type="caution">
    <text evidence="3">The sequence shown here is derived from an EMBL/GenBank/DDBJ whole genome shotgun (WGS) entry which is preliminary data.</text>
</comment>
<dbReference type="Proteomes" id="UP000038010">
    <property type="component" value="Unassembled WGS sequence"/>
</dbReference>
<accession>A0A0N0NKP1</accession>